<dbReference type="EMBL" id="JAFKCT010000003">
    <property type="protein sequence ID" value="MBN7811299.1"/>
    <property type="molecule type" value="Genomic_DNA"/>
</dbReference>
<dbReference type="InterPro" id="IPR013830">
    <property type="entry name" value="SGNH_hydro"/>
</dbReference>
<dbReference type="PANTHER" id="PTHR43695:SF1">
    <property type="entry name" value="RHAMNOGALACTURONAN ACETYLESTERASE"/>
    <property type="match status" value="1"/>
</dbReference>
<dbReference type="Proteomes" id="UP000664317">
    <property type="component" value="Unassembled WGS sequence"/>
</dbReference>
<dbReference type="InterPro" id="IPR036514">
    <property type="entry name" value="SGNH_hydro_sf"/>
</dbReference>
<name>A0ABS3C6R8_9BACT</name>
<keyword evidence="2" id="KW-0378">Hydrolase</keyword>
<dbReference type="Gene3D" id="3.40.50.1110">
    <property type="entry name" value="SGNH hydrolase"/>
    <property type="match status" value="1"/>
</dbReference>
<dbReference type="CDD" id="cd01821">
    <property type="entry name" value="Rhamnogalacturan_acetylesterase_like"/>
    <property type="match status" value="1"/>
</dbReference>
<dbReference type="PANTHER" id="PTHR43695">
    <property type="entry name" value="PUTATIVE (AFU_ORTHOLOGUE AFUA_2G17250)-RELATED"/>
    <property type="match status" value="1"/>
</dbReference>
<sequence length="266" mass="30306">MKLSRNTFLSLLVFALLSAGLMSFALREKVTKIYLVGDSTMADYSKYEGEDYMNKRYPVMGWGQVFQELFDEKSIASLGHLIQTDSVFVDDRARGGRSTRTFFEEGRWSAVYRELQPGDLVLMQFGHNDAAKEKTERYVATEGYKEYIRLFVTQTREKGGIPIVLTPVNRNYPWKDGKLENVHGEYYTAAVEVAAELDVQLIDLTQRSMDAFTAKGQDYVTAHYFMNFEPGVYPNYPEGSKDNTHFLPEGAKAVAELVLEGMMELE</sequence>
<proteinExistence type="inferred from homology"/>
<accession>A0ABS3C6R8</accession>
<comment type="caution">
    <text evidence="4">The sequence shown here is derived from an EMBL/GenBank/DDBJ whole genome shotgun (WGS) entry which is preliminary data.</text>
</comment>
<evidence type="ECO:0000313" key="5">
    <source>
        <dbReference type="Proteomes" id="UP000664317"/>
    </source>
</evidence>
<keyword evidence="5" id="KW-1185">Reference proteome</keyword>
<reference evidence="4 5" key="1">
    <citation type="submission" date="2021-03" db="EMBL/GenBank/DDBJ databases">
        <title>novel species isolated from a fishpond in China.</title>
        <authorList>
            <person name="Lu H."/>
            <person name="Cai Z."/>
        </authorList>
    </citation>
    <scope>NUCLEOTIDE SEQUENCE [LARGE SCALE GENOMIC DNA]</scope>
    <source>
        <strain evidence="4 5">H41</strain>
    </source>
</reference>
<evidence type="ECO:0000256" key="2">
    <source>
        <dbReference type="ARBA" id="ARBA00022801"/>
    </source>
</evidence>
<organism evidence="4 5">
    <name type="scientific">Algoriphagus oliviformis</name>
    <dbReference type="NCBI Taxonomy" id="2811231"/>
    <lineage>
        <taxon>Bacteria</taxon>
        <taxon>Pseudomonadati</taxon>
        <taxon>Bacteroidota</taxon>
        <taxon>Cytophagia</taxon>
        <taxon>Cytophagales</taxon>
        <taxon>Cyclobacteriaceae</taxon>
        <taxon>Algoriphagus</taxon>
    </lineage>
</organism>
<dbReference type="RefSeq" id="WP_206578077.1">
    <property type="nucleotide sequence ID" value="NZ_JAFKCT010000003.1"/>
</dbReference>
<evidence type="ECO:0000313" key="4">
    <source>
        <dbReference type="EMBL" id="MBN7811299.1"/>
    </source>
</evidence>
<evidence type="ECO:0000256" key="1">
    <source>
        <dbReference type="ARBA" id="ARBA00008668"/>
    </source>
</evidence>
<evidence type="ECO:0000259" key="3">
    <source>
        <dbReference type="Pfam" id="PF13472"/>
    </source>
</evidence>
<gene>
    <name evidence="4" type="ORF">J0A68_10040</name>
</gene>
<dbReference type="SUPFAM" id="SSF52266">
    <property type="entry name" value="SGNH hydrolase"/>
    <property type="match status" value="1"/>
</dbReference>
<protein>
    <submittedName>
        <fullName evidence="4">Rhamnogalacturonan acetylesterase</fullName>
    </submittedName>
</protein>
<dbReference type="Pfam" id="PF13472">
    <property type="entry name" value="Lipase_GDSL_2"/>
    <property type="match status" value="1"/>
</dbReference>
<feature type="domain" description="SGNH hydrolase-type esterase" evidence="3">
    <location>
        <begin position="36"/>
        <end position="218"/>
    </location>
</feature>
<dbReference type="InterPro" id="IPR037459">
    <property type="entry name" value="RhgT-like"/>
</dbReference>
<comment type="similarity">
    <text evidence="1">Belongs to the 'GDSL' lipolytic enzyme family.</text>
</comment>